<name>A0A1C6K4T8_9FIRM</name>
<evidence type="ECO:0000313" key="1">
    <source>
        <dbReference type="EMBL" id="SCJ89336.1"/>
    </source>
</evidence>
<gene>
    <name evidence="1" type="ORF">SAMEA3545359_02614</name>
</gene>
<accession>A0A1C6K4T8</accession>
<sequence length="35" mass="3752">MAVYSAALHSRIEIFVQIAAGRVTVNGGMGYLVKE</sequence>
<protein>
    <submittedName>
        <fullName evidence="1">Uncharacterized protein</fullName>
    </submittedName>
</protein>
<proteinExistence type="predicted"/>
<reference evidence="1" key="1">
    <citation type="submission" date="2015-09" db="EMBL/GenBank/DDBJ databases">
        <authorList>
            <consortium name="Pathogen Informatics"/>
        </authorList>
    </citation>
    <scope>NUCLEOTIDE SEQUENCE</scope>
    <source>
        <strain evidence="1">2789STDY5834896</strain>
    </source>
</reference>
<dbReference type="AlphaFoldDB" id="A0A1C6K4T8"/>
<dbReference type="EMBL" id="FMHG01000003">
    <property type="protein sequence ID" value="SCJ89336.1"/>
    <property type="molecule type" value="Genomic_DNA"/>
</dbReference>
<organism evidence="1">
    <name type="scientific">uncultured Anaerotruncus sp</name>
    <dbReference type="NCBI Taxonomy" id="905011"/>
    <lineage>
        <taxon>Bacteria</taxon>
        <taxon>Bacillati</taxon>
        <taxon>Bacillota</taxon>
        <taxon>Clostridia</taxon>
        <taxon>Eubacteriales</taxon>
        <taxon>Oscillospiraceae</taxon>
        <taxon>Anaerotruncus</taxon>
        <taxon>environmental samples</taxon>
    </lineage>
</organism>